<sequence length="885" mass="98965">MVFTKERHRHVAVATIFYHIIALLLFSGDATVHWYRRGSKGLQRTMNGRVLQEDEVGSLPNELRNYSKTNLSIPSFVQVKVKDKHDRKIRGGGATPERKYHIPNCDDTEGSSNFLKRFYRSMKDLVGITSHDRSSCLRYEKFRRFKQHFVHMVERNLSVGKTRVCLIDTGVDLQDGVVTDFLRIYRGEDSEGGDNRGELSGGDEHDEHGTHPPLEEDNHEGGSPSRAYPNSGATHYYGINTERCNEDNYATCQSSDVNDVDMHGTFIANTVIRRDLLIKRETYRRGVELIVCKAFGDTEKMKSHLMPLIKCLEHCKERDSKVIHVGYNVQGESEKLVEVMEQLERAEIVVVSPSLRVYGGKGEEPSTERMYPSSFADTFENVFSVGALRNSPQGGLVPISGDANPTGERQKGEPLHRRENTTLFSFSYGKTFPFGRSPSSMVEDGQGYASADFVNTLVMIFNLNPKLSVRRMRLILEKSIVRRGELKELSKWGGYIDLYKVIDATLKERNELCKTSSPELDLDLEEEAGNRSFMGGLLKGGFSRGGLTGDFVDWVETVPTGEEEPTSGEAITGEVTPRLDDTSEEGEEATTRLEDQVVFPPQSAEMEEMGSQLGGETLWREDSEEGNDLGYYDVVLPDVEDYNVEPGDLSYYQRDVISKGMEDFSDGVAALSEDPPSDTTYSSSYNAEEDVYLPDEAKKSFHGDTERVTVARAARVSSLPLGMSFLENHTSDEGSVPPLNRRREQRKRYGSGEETFPPLNGRSLSESESPERWDQWGTHAMDDEDSDDSLHDQAHRITQMNGTRYVDGLAYDAEKMYGNSPDGMPARELGGTAAGRHPHGEVKAKGMLFIRSVMPSGGRSIIAEGEIAKEGLYEGYSEGSVHETN</sequence>
<dbReference type="GO" id="GO:0006508">
    <property type="term" value="P:proteolysis"/>
    <property type="evidence" value="ECO:0007669"/>
    <property type="project" value="InterPro"/>
</dbReference>
<evidence type="ECO:0000256" key="2">
    <source>
        <dbReference type="ARBA" id="ARBA00023619"/>
    </source>
</evidence>
<evidence type="ECO:0000313" key="5">
    <source>
        <dbReference type="EMBL" id="EUD68197.1"/>
    </source>
</evidence>
<dbReference type="EMBL" id="KI965463">
    <property type="protein sequence ID" value="EUD68197.1"/>
    <property type="molecule type" value="Genomic_DNA"/>
</dbReference>
<gene>
    <name evidence="5" type="ORF">C922_01215</name>
</gene>
<keyword evidence="4" id="KW-0472">Membrane</keyword>
<dbReference type="InterPro" id="IPR036852">
    <property type="entry name" value="Peptidase_S8/S53_dom_sf"/>
</dbReference>
<keyword evidence="4" id="KW-1133">Transmembrane helix</keyword>
<proteinExistence type="predicted"/>
<name>W7A523_9APIC</name>
<evidence type="ECO:0000256" key="1">
    <source>
        <dbReference type="ARBA" id="ARBA00023529"/>
    </source>
</evidence>
<dbReference type="SUPFAM" id="SSF52743">
    <property type="entry name" value="Subtilisin-like"/>
    <property type="match status" value="1"/>
</dbReference>
<feature type="region of interest" description="Disordered" evidence="3">
    <location>
        <begin position="667"/>
        <end position="688"/>
    </location>
</feature>
<dbReference type="EC" id="3.4.21.62" evidence="2"/>
<feature type="compositionally biased region" description="Polar residues" evidence="3">
    <location>
        <begin position="677"/>
        <end position="686"/>
    </location>
</feature>
<dbReference type="VEuPathDB" id="PlasmoDB:C922_01215"/>
<keyword evidence="6" id="KW-1185">Reference proteome</keyword>
<evidence type="ECO:0000256" key="4">
    <source>
        <dbReference type="SAM" id="Phobius"/>
    </source>
</evidence>
<keyword evidence="4" id="KW-0812">Transmembrane</keyword>
<feature type="compositionally biased region" description="Basic and acidic residues" evidence="3">
    <location>
        <begin position="189"/>
        <end position="220"/>
    </location>
</feature>
<dbReference type="GeneID" id="20036489"/>
<evidence type="ECO:0000256" key="3">
    <source>
        <dbReference type="SAM" id="MobiDB-lite"/>
    </source>
</evidence>
<reference evidence="5 6" key="1">
    <citation type="submission" date="2013-02" db="EMBL/GenBank/DDBJ databases">
        <title>The Genome Sequence of Plasmodium inui San Antonio 1.</title>
        <authorList>
            <consortium name="The Broad Institute Genome Sequencing Platform"/>
            <consortium name="The Broad Institute Genome Sequencing Center for Infectious Disease"/>
            <person name="Neafsey D."/>
            <person name="Cheeseman I."/>
            <person name="Volkman S."/>
            <person name="Adams J."/>
            <person name="Walker B."/>
            <person name="Young S.K."/>
            <person name="Zeng Q."/>
            <person name="Gargeya S."/>
            <person name="Fitzgerald M."/>
            <person name="Haas B."/>
            <person name="Abouelleil A."/>
            <person name="Alvarado L."/>
            <person name="Arachchi H.M."/>
            <person name="Berlin A.M."/>
            <person name="Chapman S.B."/>
            <person name="Dewar J."/>
            <person name="Goldberg J."/>
            <person name="Griggs A."/>
            <person name="Gujja S."/>
            <person name="Hansen M."/>
            <person name="Howarth C."/>
            <person name="Imamovic A."/>
            <person name="Larimer J."/>
            <person name="McCowan C."/>
            <person name="Murphy C."/>
            <person name="Neiman D."/>
            <person name="Pearson M."/>
            <person name="Priest M."/>
            <person name="Roberts A."/>
            <person name="Saif S."/>
            <person name="Shea T."/>
            <person name="Sisk P."/>
            <person name="Sykes S."/>
            <person name="Wortman J."/>
            <person name="Nusbaum C."/>
            <person name="Birren B."/>
        </authorList>
    </citation>
    <scope>NUCLEOTIDE SEQUENCE [LARGE SCALE GENOMIC DNA]</scope>
    <source>
        <strain evidence="5 6">San Antonio 1</strain>
    </source>
</reference>
<feature type="region of interest" description="Disordered" evidence="3">
    <location>
        <begin position="725"/>
        <end position="772"/>
    </location>
</feature>
<dbReference type="GO" id="GO:0004252">
    <property type="term" value="F:serine-type endopeptidase activity"/>
    <property type="evidence" value="ECO:0007669"/>
    <property type="project" value="UniProtKB-EC"/>
</dbReference>
<feature type="region of interest" description="Disordered" evidence="3">
    <location>
        <begin position="394"/>
        <end position="414"/>
    </location>
</feature>
<evidence type="ECO:0000313" key="6">
    <source>
        <dbReference type="Proteomes" id="UP000030640"/>
    </source>
</evidence>
<dbReference type="Proteomes" id="UP000030640">
    <property type="component" value="Unassembled WGS sequence"/>
</dbReference>
<feature type="region of interest" description="Disordered" evidence="3">
    <location>
        <begin position="189"/>
        <end position="231"/>
    </location>
</feature>
<accession>W7A523</accession>
<feature type="transmembrane region" description="Helical" evidence="4">
    <location>
        <begin position="12"/>
        <end position="35"/>
    </location>
</feature>
<comment type="catalytic activity">
    <reaction evidence="1">
        <text>Hydrolysis of proteins with broad specificity for peptide bonds, and a preference for a large uncharged residue in P1. Hydrolyzes peptide amides.</text>
        <dbReference type="EC" id="3.4.21.62"/>
    </reaction>
</comment>
<dbReference type="OrthoDB" id="387243at2759"/>
<dbReference type="AlphaFoldDB" id="W7A523"/>
<protein>
    <recommendedName>
        <fullName evidence="2">subtilisin</fullName>
        <ecNumber evidence="2">3.4.21.62</ecNumber>
    </recommendedName>
</protein>
<dbReference type="RefSeq" id="XP_008815045.1">
    <property type="nucleotide sequence ID" value="XM_008816823.1"/>
</dbReference>
<organism evidence="5 6">
    <name type="scientific">Plasmodium inui San Antonio 1</name>
    <dbReference type="NCBI Taxonomy" id="1237626"/>
    <lineage>
        <taxon>Eukaryota</taxon>
        <taxon>Sar</taxon>
        <taxon>Alveolata</taxon>
        <taxon>Apicomplexa</taxon>
        <taxon>Aconoidasida</taxon>
        <taxon>Haemosporida</taxon>
        <taxon>Plasmodiidae</taxon>
        <taxon>Plasmodium</taxon>
        <taxon>Plasmodium (Plasmodium)</taxon>
    </lineage>
</organism>
<dbReference type="Gene3D" id="3.40.50.200">
    <property type="entry name" value="Peptidase S8/S53 domain"/>
    <property type="match status" value="1"/>
</dbReference>